<dbReference type="SUPFAM" id="SSF55729">
    <property type="entry name" value="Acyl-CoA N-acyltransferases (Nat)"/>
    <property type="match status" value="1"/>
</dbReference>
<accession>A0AAW5A5L0</accession>
<evidence type="ECO:0000256" key="2">
    <source>
        <dbReference type="ARBA" id="ARBA00022516"/>
    </source>
</evidence>
<keyword evidence="2" id="KW-0444">Lipid biosynthesis</keyword>
<keyword evidence="4" id="KW-0443">Lipid metabolism</keyword>
<evidence type="ECO:0000313" key="12">
    <source>
        <dbReference type="Proteomes" id="UP000814172"/>
    </source>
</evidence>
<evidence type="ECO:0000256" key="8">
    <source>
        <dbReference type="ARBA" id="ARBA00039866"/>
    </source>
</evidence>
<name>A0AAW5A5L0_9PSED</name>
<evidence type="ECO:0000313" key="11">
    <source>
        <dbReference type="EMBL" id="MCF5058913.1"/>
    </source>
</evidence>
<dbReference type="GO" id="GO:0043810">
    <property type="term" value="F:ornithine-acyl [acyl carrier protein] N-acyltransferase activity"/>
    <property type="evidence" value="ECO:0007669"/>
    <property type="project" value="UniProtKB-EC"/>
</dbReference>
<evidence type="ECO:0000256" key="9">
    <source>
        <dbReference type="ARBA" id="ARBA00045724"/>
    </source>
</evidence>
<dbReference type="Pfam" id="PF13444">
    <property type="entry name" value="Acetyltransf_5"/>
    <property type="match status" value="1"/>
</dbReference>
<protein>
    <recommendedName>
        <fullName evidence="8">L-ornithine N(alpha)-acyltransferase</fullName>
        <ecNumber evidence="7">2.3.2.30</ecNumber>
    </recommendedName>
</protein>
<evidence type="ECO:0000256" key="4">
    <source>
        <dbReference type="ARBA" id="ARBA00023098"/>
    </source>
</evidence>
<dbReference type="RefSeq" id="WP_092235698.1">
    <property type="nucleotide sequence ID" value="NZ_FNTR01000004.1"/>
</dbReference>
<evidence type="ECO:0000256" key="10">
    <source>
        <dbReference type="ARBA" id="ARBA00047785"/>
    </source>
</evidence>
<comment type="similarity">
    <text evidence="6">Belongs to the acetyltransferase family. OlsB subfamily.</text>
</comment>
<comment type="function">
    <text evidence="9">Catalyzes the first step in the biosynthesis of ornithine lipids, which are phosphorus-free membrane lipids. Catalyzes the 3-hydroxyacyl-acyl carrier protein-dependent acylation of ornithine to form lyso-ornithine lipid (LOL).</text>
</comment>
<reference evidence="11 12" key="1">
    <citation type="submission" date="2019-11" db="EMBL/GenBank/DDBJ databases">
        <title>Epiphytic Pseudomonas syringae from cherry orchards.</title>
        <authorList>
            <person name="Hulin M.T."/>
        </authorList>
    </citation>
    <scope>NUCLEOTIDE SEQUENCE [LARGE SCALE GENOMIC DNA]</scope>
    <source>
        <strain evidence="11 12">PA-6-9F</strain>
    </source>
</reference>
<dbReference type="InterPro" id="IPR016181">
    <property type="entry name" value="Acyl_CoA_acyltransferase"/>
</dbReference>
<dbReference type="PANTHER" id="PTHR37323">
    <property type="entry name" value="GCN5-RELATED N-ACETYLTRANSFERASE"/>
    <property type="match status" value="1"/>
</dbReference>
<dbReference type="EC" id="2.3.2.30" evidence="7"/>
<dbReference type="Gene3D" id="3.40.630.30">
    <property type="match status" value="1"/>
</dbReference>
<evidence type="ECO:0000256" key="6">
    <source>
        <dbReference type="ARBA" id="ARBA00038095"/>
    </source>
</evidence>
<evidence type="ECO:0000256" key="7">
    <source>
        <dbReference type="ARBA" id="ARBA00039058"/>
    </source>
</evidence>
<dbReference type="AlphaFoldDB" id="A0AAW5A5L0"/>
<proteinExistence type="inferred from homology"/>
<dbReference type="EMBL" id="WKEW01000067">
    <property type="protein sequence ID" value="MCF5058913.1"/>
    <property type="molecule type" value="Genomic_DNA"/>
</dbReference>
<dbReference type="GO" id="GO:0006629">
    <property type="term" value="P:lipid metabolic process"/>
    <property type="evidence" value="ECO:0007669"/>
    <property type="project" value="UniProtKB-KW"/>
</dbReference>
<organism evidence="11 12">
    <name type="scientific">Pseudomonas proteolytica</name>
    <dbReference type="NCBI Taxonomy" id="219574"/>
    <lineage>
        <taxon>Bacteria</taxon>
        <taxon>Pseudomonadati</taxon>
        <taxon>Pseudomonadota</taxon>
        <taxon>Gammaproteobacteria</taxon>
        <taxon>Pseudomonadales</taxon>
        <taxon>Pseudomonadaceae</taxon>
        <taxon>Pseudomonas</taxon>
    </lineage>
</organism>
<keyword evidence="12" id="KW-1185">Reference proteome</keyword>
<keyword evidence="3" id="KW-0808">Transferase</keyword>
<evidence type="ECO:0000256" key="1">
    <source>
        <dbReference type="ARBA" id="ARBA00005189"/>
    </source>
</evidence>
<comment type="catalytic activity">
    <reaction evidence="10">
        <text>a (3R)-hydroxyacyl-[ACP] + L-ornithine = a lyso-ornithine lipid + holo-[ACP] + H(+)</text>
        <dbReference type="Rhea" id="RHEA:20633"/>
        <dbReference type="Rhea" id="RHEA-COMP:9685"/>
        <dbReference type="Rhea" id="RHEA-COMP:9945"/>
        <dbReference type="ChEBI" id="CHEBI:15378"/>
        <dbReference type="ChEBI" id="CHEBI:46911"/>
        <dbReference type="ChEBI" id="CHEBI:64479"/>
        <dbReference type="ChEBI" id="CHEBI:78827"/>
        <dbReference type="ChEBI" id="CHEBI:138482"/>
        <dbReference type="EC" id="2.3.2.30"/>
    </reaction>
    <physiologicalReaction direction="left-to-right" evidence="10">
        <dbReference type="Rhea" id="RHEA:20634"/>
    </physiologicalReaction>
</comment>
<evidence type="ECO:0000256" key="5">
    <source>
        <dbReference type="ARBA" id="ARBA00023315"/>
    </source>
</evidence>
<sequence length="262" mass="29439">MRSITTSSDSNPSANKIHAKLTVSLAGTPQEIREVQRLRHRVFTETFQLSERVSCHELNIDEFDDYCDHLIVRDAQTSCVVGAYRLMSPTVAQRMGRYYCEQEFDLSRLNHLRPRIAEAGHACVHPDYRSGSVIMLLWKGLAMYMQREHCDYLVGCASVSLADGGHNAAALYQAFTAQSFAPTDYRVTPYNPFPVHVPATGHVPQMPPLLKGYLRCGAWVGGEPARDPDFNTADFFMLLPLSKLDGRYARHYLKADNPTTPS</sequence>
<dbReference type="Proteomes" id="UP000814172">
    <property type="component" value="Unassembled WGS sequence"/>
</dbReference>
<evidence type="ECO:0000256" key="3">
    <source>
        <dbReference type="ARBA" id="ARBA00022679"/>
    </source>
</evidence>
<gene>
    <name evidence="11" type="ORF">GIW75_18380</name>
</gene>
<keyword evidence="5" id="KW-0012">Acyltransferase</keyword>
<dbReference type="PANTHER" id="PTHR37323:SF1">
    <property type="entry name" value="L-ORNITHINE N(ALPHA)-ACYLTRANSFERASE"/>
    <property type="match status" value="1"/>
</dbReference>
<dbReference type="InterPro" id="IPR052351">
    <property type="entry name" value="Ornithine_N-alpha-AT"/>
</dbReference>
<dbReference type="GeneID" id="55540846"/>
<comment type="caution">
    <text evidence="11">The sequence shown here is derived from an EMBL/GenBank/DDBJ whole genome shotgun (WGS) entry which is preliminary data.</text>
</comment>
<comment type="pathway">
    <text evidence="1">Lipid metabolism.</text>
</comment>